<dbReference type="Gene3D" id="3.40.930.10">
    <property type="entry name" value="Mannitol-specific EII, Chain A"/>
    <property type="match status" value="1"/>
</dbReference>
<dbReference type="PROSITE" id="PS51094">
    <property type="entry name" value="PTS_EIIA_TYPE_2"/>
    <property type="match status" value="1"/>
</dbReference>
<evidence type="ECO:0000313" key="3">
    <source>
        <dbReference type="Proteomes" id="UP000831692"/>
    </source>
</evidence>
<proteinExistence type="predicted"/>
<dbReference type="InterPro" id="IPR002178">
    <property type="entry name" value="PTS_EIIA_type-2_dom"/>
</dbReference>
<reference evidence="2 3" key="1">
    <citation type="submission" date="2022-03" db="EMBL/GenBank/DDBJ databases">
        <title>Complete genome sequence of Enterococcus innesii DB-1.</title>
        <authorList>
            <person name="Fukuda D."/>
            <person name="Nolasco-Hipolito C."/>
        </authorList>
    </citation>
    <scope>NUCLEOTIDE SEQUENCE [LARGE SCALE GENOMIC DNA]</scope>
    <source>
        <strain evidence="2 3">DB-1</strain>
    </source>
</reference>
<dbReference type="GeneID" id="83456834"/>
<gene>
    <name evidence="2" type="ORF">ENLAB_08420</name>
</gene>
<dbReference type="EMBL" id="AP025635">
    <property type="protein sequence ID" value="BDG67278.1"/>
    <property type="molecule type" value="Genomic_DNA"/>
</dbReference>
<dbReference type="RefSeq" id="WP_049321074.1">
    <property type="nucleotide sequence ID" value="NZ_AP025635.1"/>
</dbReference>
<organism evidence="2 3">
    <name type="scientific">Enterococcus innesii</name>
    <dbReference type="NCBI Taxonomy" id="2839759"/>
    <lineage>
        <taxon>Bacteria</taxon>
        <taxon>Bacillati</taxon>
        <taxon>Bacillota</taxon>
        <taxon>Bacilli</taxon>
        <taxon>Lactobacillales</taxon>
        <taxon>Enterococcaceae</taxon>
        <taxon>Enterococcus</taxon>
    </lineage>
</organism>
<feature type="domain" description="PTS EIIA type-2" evidence="1">
    <location>
        <begin position="2"/>
        <end position="143"/>
    </location>
</feature>
<name>A0ABM7XQI1_9ENTE</name>
<evidence type="ECO:0000259" key="1">
    <source>
        <dbReference type="PROSITE" id="PS51094"/>
    </source>
</evidence>
<dbReference type="InterPro" id="IPR051541">
    <property type="entry name" value="PTS_SugarTrans_NitroReg"/>
</dbReference>
<keyword evidence="3" id="KW-1185">Reference proteome</keyword>
<dbReference type="Pfam" id="PF00359">
    <property type="entry name" value="PTS_EIIA_2"/>
    <property type="match status" value="1"/>
</dbReference>
<protein>
    <recommendedName>
        <fullName evidence="1">PTS EIIA type-2 domain-containing protein</fullName>
    </recommendedName>
</protein>
<dbReference type="Proteomes" id="UP000831692">
    <property type="component" value="Chromosome"/>
</dbReference>
<dbReference type="PANTHER" id="PTHR47738:SF1">
    <property type="entry name" value="NITROGEN REGULATORY PROTEIN"/>
    <property type="match status" value="1"/>
</dbReference>
<sequence length="145" mass="16019">MTKFPLSLTLVSTEAGETKVDVLRKIAAVSQTIGLTESKTLLFEALQAREASGNTMIAEDFALPHIESAVVKKSGIVLVRGEKVLWQGTLQAKTIFAILMKTDETTAVKQAVIRLMKCFAYEENLQFIAEKSKEEIEAFLLNQRG</sequence>
<evidence type="ECO:0000313" key="2">
    <source>
        <dbReference type="EMBL" id="BDG67278.1"/>
    </source>
</evidence>
<dbReference type="SUPFAM" id="SSF55804">
    <property type="entry name" value="Phoshotransferase/anion transport protein"/>
    <property type="match status" value="1"/>
</dbReference>
<dbReference type="InterPro" id="IPR016152">
    <property type="entry name" value="PTrfase/Anion_transptr"/>
</dbReference>
<dbReference type="PANTHER" id="PTHR47738">
    <property type="entry name" value="PTS SYSTEM FRUCTOSE-LIKE EIIA COMPONENT-RELATED"/>
    <property type="match status" value="1"/>
</dbReference>
<accession>A0ABM7XQI1</accession>